<sequence>MAVFFSKIVVLFSVGTIFYYLTKTFDNFVARIIKICLWVAALNMFFNSEVYEKFCYVMNLLMKLIEHCIKLIEFIVPGI</sequence>
<keyword evidence="1" id="KW-0812">Transmembrane</keyword>
<evidence type="ECO:0000313" key="2">
    <source>
        <dbReference type="EMBL" id="ABO51137.1"/>
    </source>
</evidence>
<proteinExistence type="predicted"/>
<dbReference type="RefSeq" id="WP_011878935.1">
    <property type="nucleotide sequence ID" value="NC_009253.1"/>
</dbReference>
<keyword evidence="1" id="KW-1133">Transmembrane helix</keyword>
<organism evidence="2 3">
    <name type="scientific">Desulforamulus reducens (strain ATCC BAA-1160 / DSM 100696 / MI-1)</name>
    <name type="common">Desulfotomaculum reducens</name>
    <dbReference type="NCBI Taxonomy" id="349161"/>
    <lineage>
        <taxon>Bacteria</taxon>
        <taxon>Bacillati</taxon>
        <taxon>Bacillota</taxon>
        <taxon>Clostridia</taxon>
        <taxon>Eubacteriales</taxon>
        <taxon>Peptococcaceae</taxon>
        <taxon>Desulforamulus</taxon>
    </lineage>
</organism>
<dbReference type="KEGG" id="drm:Dred_2627"/>
<reference evidence="2 3" key="1">
    <citation type="submission" date="2007-03" db="EMBL/GenBank/DDBJ databases">
        <title>Complete sequence of Desulfotomaculum reducens MI-1.</title>
        <authorList>
            <consortium name="US DOE Joint Genome Institute"/>
            <person name="Copeland A."/>
            <person name="Lucas S."/>
            <person name="Lapidus A."/>
            <person name="Barry K."/>
            <person name="Detter J.C."/>
            <person name="Glavina del Rio T."/>
            <person name="Hammon N."/>
            <person name="Israni S."/>
            <person name="Dalin E."/>
            <person name="Tice H."/>
            <person name="Pitluck S."/>
            <person name="Sims D."/>
            <person name="Brettin T."/>
            <person name="Bruce D."/>
            <person name="Han C."/>
            <person name="Tapia R."/>
            <person name="Schmutz J."/>
            <person name="Larimer F."/>
            <person name="Land M."/>
            <person name="Hauser L."/>
            <person name="Kyrpides N."/>
            <person name="Kim E."/>
            <person name="Tebo B.M."/>
            <person name="Richardson P."/>
        </authorList>
    </citation>
    <scope>NUCLEOTIDE SEQUENCE [LARGE SCALE GENOMIC DNA]</scope>
    <source>
        <strain evidence="2 3">MI-1</strain>
    </source>
</reference>
<feature type="transmembrane region" description="Helical" evidence="1">
    <location>
        <begin position="5"/>
        <end position="22"/>
    </location>
</feature>
<protein>
    <submittedName>
        <fullName evidence="2">Uncharacterized protein</fullName>
    </submittedName>
</protein>
<dbReference type="EMBL" id="CP000612">
    <property type="protein sequence ID" value="ABO51137.1"/>
    <property type="molecule type" value="Genomic_DNA"/>
</dbReference>
<name>A4J7T4_DESRM</name>
<gene>
    <name evidence="2" type="ordered locus">Dred_2627</name>
</gene>
<keyword evidence="1" id="KW-0472">Membrane</keyword>
<dbReference type="STRING" id="349161.Dred_2627"/>
<dbReference type="Proteomes" id="UP000001556">
    <property type="component" value="Chromosome"/>
</dbReference>
<accession>A4J7T4</accession>
<feature type="transmembrane region" description="Helical" evidence="1">
    <location>
        <begin position="28"/>
        <end position="46"/>
    </location>
</feature>
<dbReference type="AlphaFoldDB" id="A4J7T4"/>
<keyword evidence="3" id="KW-1185">Reference proteome</keyword>
<dbReference type="HOGENOM" id="CLU_2600379_0_0_9"/>
<evidence type="ECO:0000256" key="1">
    <source>
        <dbReference type="SAM" id="Phobius"/>
    </source>
</evidence>
<evidence type="ECO:0000313" key="3">
    <source>
        <dbReference type="Proteomes" id="UP000001556"/>
    </source>
</evidence>